<dbReference type="AlphaFoldDB" id="A0A2G9YSW1"/>
<feature type="binding site" evidence="6">
    <location>
        <begin position="21"/>
        <end position="23"/>
    </location>
    <ligand>
        <name>substrate</name>
    </ligand>
</feature>
<dbReference type="GO" id="GO:0005737">
    <property type="term" value="C:cytoplasm"/>
    <property type="evidence" value="ECO:0007669"/>
    <property type="project" value="TreeGrafter"/>
</dbReference>
<dbReference type="EMBL" id="PCRN01000062">
    <property type="protein sequence ID" value="PIP22262.1"/>
    <property type="molecule type" value="Genomic_DNA"/>
</dbReference>
<feature type="active site" evidence="6">
    <location>
        <position position="259"/>
    </location>
</feature>
<evidence type="ECO:0000256" key="6">
    <source>
        <dbReference type="HAMAP-Rule" id="MF_00219"/>
    </source>
</evidence>
<evidence type="ECO:0000256" key="5">
    <source>
        <dbReference type="ARBA" id="ARBA00022975"/>
    </source>
</evidence>
<feature type="binding site" description="via carbamate group" evidence="6">
    <location>
        <position position="110"/>
    </location>
    <ligand>
        <name>Zn(2+)</name>
        <dbReference type="ChEBI" id="CHEBI:29105"/>
        <label>2</label>
    </ligand>
</feature>
<comment type="caution">
    <text evidence="8">The sequence shown here is derived from an EMBL/GenBank/DDBJ whole genome shotgun (WGS) entry which is preliminary data.</text>
</comment>
<keyword evidence="3 6" id="KW-0378">Hydrolase</keyword>
<organism evidence="8 9">
    <name type="scientific">Candidatus Nealsonbacteria bacterium CG23_combo_of_CG06-09_8_20_14_all_39_25</name>
    <dbReference type="NCBI Taxonomy" id="1974723"/>
    <lineage>
        <taxon>Bacteria</taxon>
        <taxon>Candidatus Nealsoniibacteriota</taxon>
    </lineage>
</organism>
<dbReference type="PIRSF" id="PIRSF001237">
    <property type="entry name" value="DHOdimr"/>
    <property type="match status" value="1"/>
</dbReference>
<dbReference type="InterPro" id="IPR032466">
    <property type="entry name" value="Metal_Hydrolase"/>
</dbReference>
<dbReference type="PANTHER" id="PTHR43137:SF1">
    <property type="entry name" value="DIHYDROOROTASE"/>
    <property type="match status" value="1"/>
</dbReference>
<feature type="binding site" evidence="6">
    <location>
        <position position="19"/>
    </location>
    <ligand>
        <name>Zn(2+)</name>
        <dbReference type="ChEBI" id="CHEBI:29105"/>
        <label>1</label>
    </ligand>
</feature>
<dbReference type="GO" id="GO:0006207">
    <property type="term" value="P:'de novo' pyrimidine nucleobase biosynthetic process"/>
    <property type="evidence" value="ECO:0007669"/>
    <property type="project" value="TreeGrafter"/>
</dbReference>
<reference evidence="8 9" key="1">
    <citation type="submission" date="2017-09" db="EMBL/GenBank/DDBJ databases">
        <title>Depth-based differentiation of microbial function through sediment-hosted aquifers and enrichment of novel symbionts in the deep terrestrial subsurface.</title>
        <authorList>
            <person name="Probst A.J."/>
            <person name="Ladd B."/>
            <person name="Jarett J.K."/>
            <person name="Geller-Mcgrath D.E."/>
            <person name="Sieber C.M."/>
            <person name="Emerson J.B."/>
            <person name="Anantharaman K."/>
            <person name="Thomas B.C."/>
            <person name="Malmstrom R."/>
            <person name="Stieglmeier M."/>
            <person name="Klingl A."/>
            <person name="Woyke T."/>
            <person name="Ryan C.M."/>
            <person name="Banfield J.F."/>
        </authorList>
    </citation>
    <scope>NUCLEOTIDE SEQUENCE [LARGE SCALE GENOMIC DNA]</scope>
    <source>
        <strain evidence="8">CG23_combo_of_CG06-09_8_20_14_all_39_25</strain>
    </source>
</reference>
<feature type="binding site" evidence="6">
    <location>
        <position position="186"/>
    </location>
    <ligand>
        <name>Zn(2+)</name>
        <dbReference type="ChEBI" id="CHEBI:29105"/>
        <label>2</label>
    </ligand>
</feature>
<dbReference type="Proteomes" id="UP000229054">
    <property type="component" value="Unassembled WGS sequence"/>
</dbReference>
<dbReference type="UniPathway" id="UPA00070">
    <property type="reaction ID" value="UER00117"/>
</dbReference>
<sequence>MEERTMSDRITLRRFDDMHCHFRIGPIMIDVVPFTARYAGRATVMPNTRPRAILTGKDVIWYRDHLLRLLNGMKLAGMSVLEPLMTIEIRDNTTPKMIVEAKRAGAIAGKVYPLGVTTNSDEGLRDFSGKKILETFRAMQDVGMLLLLHGEIDQERTLVTKREEAFLPTLLWLAERFLDLKIVLEHVSTRSGVQTVERLGKNVAATITVHHLCLTLNDIIGYGVQPHNACNPMPKDFEDRDVLIQAATSGNAKFFLGSDTAPHLREKKECAKGACGVFTAPVLPAVLAEVFERAGKLDRLEDFTSRFGAEFYGLPLNEGTITLVKKEWIVPEQIGGVVPFRAGTKLRWQLLREE</sequence>
<protein>
    <recommendedName>
        <fullName evidence="6 7">Dihydroorotase</fullName>
        <shortName evidence="6">DHOase</shortName>
        <ecNumber evidence="6 7">3.5.2.3</ecNumber>
    </recommendedName>
</protein>
<comment type="function">
    <text evidence="1 6">Catalyzes the reversible cyclization of carbamoyl aspartate to dihydroorotate.</text>
</comment>
<comment type="cofactor">
    <cofactor evidence="6">
        <name>Zn(2+)</name>
        <dbReference type="ChEBI" id="CHEBI:29105"/>
    </cofactor>
    <text evidence="6">Binds 2 Zn(2+) ions per subunit.</text>
</comment>
<comment type="pathway">
    <text evidence="6">Pyrimidine metabolism; UMP biosynthesis via de novo pathway; (S)-dihydroorotate from bicarbonate: step 3/3.</text>
</comment>
<feature type="binding site" evidence="6">
    <location>
        <position position="21"/>
    </location>
    <ligand>
        <name>Zn(2+)</name>
        <dbReference type="ChEBI" id="CHEBI:29105"/>
        <label>1</label>
    </ligand>
</feature>
<dbReference type="GO" id="GO:0044205">
    <property type="term" value="P:'de novo' UMP biosynthetic process"/>
    <property type="evidence" value="ECO:0007669"/>
    <property type="project" value="UniProtKB-UniRule"/>
</dbReference>
<dbReference type="HAMAP" id="MF_00219">
    <property type="entry name" value="PyrC_classII"/>
    <property type="match status" value="1"/>
</dbReference>
<gene>
    <name evidence="6" type="primary">pyrC</name>
    <name evidence="8" type="ORF">COX38_01575</name>
</gene>
<feature type="modified residue" description="N6-carboxylysine" evidence="6">
    <location>
        <position position="110"/>
    </location>
</feature>
<evidence type="ECO:0000313" key="8">
    <source>
        <dbReference type="EMBL" id="PIP22262.1"/>
    </source>
</evidence>
<feature type="binding site" description="via carbamate group" evidence="6">
    <location>
        <position position="110"/>
    </location>
    <ligand>
        <name>Zn(2+)</name>
        <dbReference type="ChEBI" id="CHEBI:29105"/>
        <label>1</label>
    </ligand>
</feature>
<dbReference type="GO" id="GO:0004151">
    <property type="term" value="F:dihydroorotase activity"/>
    <property type="evidence" value="ECO:0007669"/>
    <property type="project" value="UniProtKB-UniRule"/>
</dbReference>
<feature type="binding site" evidence="6">
    <location>
        <position position="263"/>
    </location>
    <ligand>
        <name>substrate</name>
    </ligand>
</feature>
<feature type="binding site" evidence="6">
    <location>
        <position position="259"/>
    </location>
    <ligand>
        <name>Zn(2+)</name>
        <dbReference type="ChEBI" id="CHEBI:29105"/>
        <label>1</label>
    </ligand>
</feature>
<dbReference type="GO" id="GO:0008270">
    <property type="term" value="F:zinc ion binding"/>
    <property type="evidence" value="ECO:0007669"/>
    <property type="project" value="UniProtKB-UniRule"/>
</dbReference>
<evidence type="ECO:0000256" key="3">
    <source>
        <dbReference type="ARBA" id="ARBA00022801"/>
    </source>
</evidence>
<dbReference type="EC" id="3.5.2.3" evidence="6 7"/>
<name>A0A2G9YSW1_9BACT</name>
<dbReference type="SUPFAM" id="SSF51556">
    <property type="entry name" value="Metallo-dependent hydrolases"/>
    <property type="match status" value="1"/>
</dbReference>
<keyword evidence="4 6" id="KW-0862">Zinc</keyword>
<feature type="binding site" evidence="6">
    <location>
        <position position="47"/>
    </location>
    <ligand>
        <name>substrate</name>
    </ligand>
</feature>
<comment type="similarity">
    <text evidence="6">Belongs to the metallo-dependent hydrolases superfamily. DHOase family. Class II DHOase subfamily.</text>
</comment>
<evidence type="ECO:0000256" key="7">
    <source>
        <dbReference type="NCBIfam" id="TIGR00856"/>
    </source>
</evidence>
<dbReference type="PANTHER" id="PTHR43137">
    <property type="entry name" value="DIHYDROOROTASE"/>
    <property type="match status" value="1"/>
</dbReference>
<feature type="binding site" evidence="6">
    <location>
        <position position="149"/>
    </location>
    <ligand>
        <name>substrate</name>
    </ligand>
</feature>
<accession>A0A2G9YSW1</accession>
<proteinExistence type="inferred from homology"/>
<dbReference type="InterPro" id="IPR002195">
    <property type="entry name" value="Dihydroorotase_CS"/>
</dbReference>
<evidence type="ECO:0000256" key="2">
    <source>
        <dbReference type="ARBA" id="ARBA00022723"/>
    </source>
</evidence>
<dbReference type="NCBIfam" id="TIGR00856">
    <property type="entry name" value="pyrC_dimer"/>
    <property type="match status" value="1"/>
</dbReference>
<evidence type="ECO:0000256" key="1">
    <source>
        <dbReference type="ARBA" id="ARBA00002368"/>
    </source>
</evidence>
<keyword evidence="5 6" id="KW-0665">Pyrimidine biosynthesis</keyword>
<dbReference type="Gene3D" id="3.20.20.140">
    <property type="entry name" value="Metal-dependent hydrolases"/>
    <property type="match status" value="1"/>
</dbReference>
<comment type="subunit">
    <text evidence="6">Homodimer.</text>
</comment>
<dbReference type="InterPro" id="IPR004721">
    <property type="entry name" value="DHOdimr"/>
</dbReference>
<dbReference type="PROSITE" id="PS00483">
    <property type="entry name" value="DIHYDROOROTASE_2"/>
    <property type="match status" value="1"/>
</dbReference>
<comment type="caution">
    <text evidence="6">Lacks conserved residue(s) required for the propagation of feature annotation.</text>
</comment>
<evidence type="ECO:0000313" key="9">
    <source>
        <dbReference type="Proteomes" id="UP000229054"/>
    </source>
</evidence>
<evidence type="ECO:0000256" key="4">
    <source>
        <dbReference type="ARBA" id="ARBA00022833"/>
    </source>
</evidence>
<comment type="catalytic activity">
    <reaction evidence="6">
        <text>(S)-dihydroorotate + H2O = N-carbamoyl-L-aspartate + H(+)</text>
        <dbReference type="Rhea" id="RHEA:24296"/>
        <dbReference type="ChEBI" id="CHEBI:15377"/>
        <dbReference type="ChEBI" id="CHEBI:15378"/>
        <dbReference type="ChEBI" id="CHEBI:30864"/>
        <dbReference type="ChEBI" id="CHEBI:32814"/>
        <dbReference type="EC" id="3.5.2.3"/>
    </reaction>
</comment>
<keyword evidence="2 6" id="KW-0479">Metal-binding</keyword>
<feature type="binding site" evidence="6">
    <location>
        <position position="149"/>
    </location>
    <ligand>
        <name>Zn(2+)</name>
        <dbReference type="ChEBI" id="CHEBI:29105"/>
        <label>2</label>
    </ligand>
</feature>